<dbReference type="OrthoDB" id="5842926at2759"/>
<evidence type="ECO:0000313" key="1">
    <source>
        <dbReference type="EMBL" id="MBY86680.1"/>
    </source>
</evidence>
<dbReference type="RefSeq" id="XP_025409716.1">
    <property type="nucleotide sequence ID" value="XM_025553931.1"/>
</dbReference>
<proteinExistence type="predicted"/>
<dbReference type="Proteomes" id="UP000694846">
    <property type="component" value="Unplaced"/>
</dbReference>
<dbReference type="AlphaFoldDB" id="A0A2S2RAI6"/>
<keyword evidence="2" id="KW-1185">Reference proteome</keyword>
<evidence type="ECO:0000313" key="2">
    <source>
        <dbReference type="Proteomes" id="UP000694846"/>
    </source>
</evidence>
<gene>
    <name evidence="1" type="primary">FKBP15</name>
    <name evidence="3" type="synonym">LOC112683070</name>
    <name evidence="1" type="ORF">g.83331</name>
</gene>
<dbReference type="PANTHER" id="PTHR44927">
    <property type="entry name" value="FK506-BINDING PROTEIN 15"/>
    <property type="match status" value="1"/>
</dbReference>
<evidence type="ECO:0000313" key="3">
    <source>
        <dbReference type="RefSeq" id="XP_025409716.1"/>
    </source>
</evidence>
<reference evidence="3" key="2">
    <citation type="submission" date="2025-04" db="UniProtKB">
        <authorList>
            <consortium name="RefSeq"/>
        </authorList>
    </citation>
    <scope>IDENTIFICATION</scope>
    <source>
        <tissue evidence="3">Whole body</tissue>
    </source>
</reference>
<reference evidence="1" key="1">
    <citation type="submission" date="2018-04" db="EMBL/GenBank/DDBJ databases">
        <title>Transcriptome assembly of Sipha flava.</title>
        <authorList>
            <person name="Scully E.D."/>
            <person name="Geib S.M."/>
            <person name="Palmer N.A."/>
            <person name="Koch K."/>
            <person name="Bradshaw J."/>
            <person name="Heng-Moss T."/>
            <person name="Sarath G."/>
        </authorList>
    </citation>
    <scope>NUCLEOTIDE SEQUENCE</scope>
</reference>
<name>A0A2S2RAI6_9HEMI</name>
<sequence length="385" mass="43992">MDLNIESDAFKQQKNDIKQSIQRTKPLQANPTVATIIAKVVTANTLENNKLIPVGKYGFALAGDVKLNYYQLLLYGSKNSILINLLLTKDFKYNVNENNSIGFLSKVNWHLEFENTNDAVSFNSQLAFVLWKLNGCKELYWADLYYPSRNSNVARFNSVVEITYVANTVSSKKFGPQVSSNIKDDRYLKVNINENGWERSLLGVNVNTQRIVFIPIAEMGAWKILTDGRQCLCLTMTVQNIYELKGENITDEPVIITQEHLKKANENHPTIIQPLDIVYDNISAIPSKKLCIESLYEEFEKLKLDNIKTYERLAKLEALIIEKKSDKTENSIDSELKKSMKIIYKRLIKEFPVDETFSGSEIQTKIKDIFYNILACSNQSNVNSN</sequence>
<dbReference type="PANTHER" id="PTHR44927:SF1">
    <property type="entry name" value="FK506-BINDING PROTEIN 15"/>
    <property type="match status" value="1"/>
</dbReference>
<accession>A0A2S2RAI6</accession>
<protein>
    <submittedName>
        <fullName evidence="1 3">FK506-binding protein 15</fullName>
    </submittedName>
</protein>
<organism evidence="1">
    <name type="scientific">Sipha flava</name>
    <name type="common">yellow sugarcane aphid</name>
    <dbReference type="NCBI Taxonomy" id="143950"/>
    <lineage>
        <taxon>Eukaryota</taxon>
        <taxon>Metazoa</taxon>
        <taxon>Ecdysozoa</taxon>
        <taxon>Arthropoda</taxon>
        <taxon>Hexapoda</taxon>
        <taxon>Insecta</taxon>
        <taxon>Pterygota</taxon>
        <taxon>Neoptera</taxon>
        <taxon>Paraneoptera</taxon>
        <taxon>Hemiptera</taxon>
        <taxon>Sternorrhyncha</taxon>
        <taxon>Aphidomorpha</taxon>
        <taxon>Aphidoidea</taxon>
        <taxon>Aphididae</taxon>
        <taxon>Sipha</taxon>
    </lineage>
</organism>
<dbReference type="EMBL" id="GGMS01017477">
    <property type="protein sequence ID" value="MBY86680.1"/>
    <property type="molecule type" value="Transcribed_RNA"/>
</dbReference>